<proteinExistence type="inferred from homology"/>
<evidence type="ECO:0000256" key="4">
    <source>
        <dbReference type="ARBA" id="ARBA00023125"/>
    </source>
</evidence>
<gene>
    <name evidence="7" type="ORF">FB389_1750</name>
</gene>
<evidence type="ECO:0000256" key="1">
    <source>
        <dbReference type="ARBA" id="ARBA00005384"/>
    </source>
</evidence>
<dbReference type="InterPro" id="IPR015421">
    <property type="entry name" value="PyrdxlP-dep_Trfase_major"/>
</dbReference>
<comment type="similarity">
    <text evidence="1">In the C-terminal section; belongs to the class-I pyridoxal-phosphate-dependent aminotransferase family.</text>
</comment>
<keyword evidence="3" id="KW-0805">Transcription regulation</keyword>
<dbReference type="SUPFAM" id="SSF53383">
    <property type="entry name" value="PLP-dependent transferases"/>
    <property type="match status" value="1"/>
</dbReference>
<keyword evidence="4 7" id="KW-0238">DNA-binding</keyword>
<dbReference type="RefSeq" id="WP_246043595.1">
    <property type="nucleotide sequence ID" value="NZ_BAAATB010000006.1"/>
</dbReference>
<dbReference type="InterPro" id="IPR004839">
    <property type="entry name" value="Aminotransferase_I/II_large"/>
</dbReference>
<dbReference type="SUPFAM" id="SSF46785">
    <property type="entry name" value="Winged helix' DNA-binding domain"/>
    <property type="match status" value="1"/>
</dbReference>
<dbReference type="CDD" id="cd00609">
    <property type="entry name" value="AAT_like"/>
    <property type="match status" value="1"/>
</dbReference>
<dbReference type="InterPro" id="IPR000524">
    <property type="entry name" value="Tscrpt_reg_HTH_GntR"/>
</dbReference>
<dbReference type="SMART" id="SM00345">
    <property type="entry name" value="HTH_GNTR"/>
    <property type="match status" value="1"/>
</dbReference>
<dbReference type="GO" id="GO:0003700">
    <property type="term" value="F:DNA-binding transcription factor activity"/>
    <property type="evidence" value="ECO:0007669"/>
    <property type="project" value="InterPro"/>
</dbReference>
<organism evidence="7 8">
    <name type="scientific">Rarobacter incanus</name>
    <dbReference type="NCBI Taxonomy" id="153494"/>
    <lineage>
        <taxon>Bacteria</taxon>
        <taxon>Bacillati</taxon>
        <taxon>Actinomycetota</taxon>
        <taxon>Actinomycetes</taxon>
        <taxon>Micrococcales</taxon>
        <taxon>Rarobacteraceae</taxon>
        <taxon>Rarobacter</taxon>
    </lineage>
</organism>
<dbReference type="EMBL" id="VFNV01000001">
    <property type="protein sequence ID" value="TQK77035.1"/>
    <property type="molecule type" value="Genomic_DNA"/>
</dbReference>
<accession>A0A542SR08</accession>
<protein>
    <submittedName>
        <fullName evidence="7">DNA-binding transcriptional MocR family regulator</fullName>
    </submittedName>
</protein>
<dbReference type="PROSITE" id="PS50949">
    <property type="entry name" value="HTH_GNTR"/>
    <property type="match status" value="1"/>
</dbReference>
<dbReference type="Pfam" id="PF00392">
    <property type="entry name" value="GntR"/>
    <property type="match status" value="1"/>
</dbReference>
<comment type="caution">
    <text evidence="7">The sequence shown here is derived from an EMBL/GenBank/DDBJ whole genome shotgun (WGS) entry which is preliminary data.</text>
</comment>
<dbReference type="Pfam" id="PF00155">
    <property type="entry name" value="Aminotran_1_2"/>
    <property type="match status" value="1"/>
</dbReference>
<dbReference type="Gene3D" id="1.10.10.10">
    <property type="entry name" value="Winged helix-like DNA-binding domain superfamily/Winged helix DNA-binding domain"/>
    <property type="match status" value="1"/>
</dbReference>
<evidence type="ECO:0000256" key="3">
    <source>
        <dbReference type="ARBA" id="ARBA00023015"/>
    </source>
</evidence>
<keyword evidence="5" id="KW-0804">Transcription</keyword>
<dbReference type="PANTHER" id="PTHR46577">
    <property type="entry name" value="HTH-TYPE TRANSCRIPTIONAL REGULATORY PROTEIN GABR"/>
    <property type="match status" value="1"/>
</dbReference>
<dbReference type="GO" id="GO:0003677">
    <property type="term" value="F:DNA binding"/>
    <property type="evidence" value="ECO:0007669"/>
    <property type="project" value="UniProtKB-KW"/>
</dbReference>
<dbReference type="InterPro" id="IPR015424">
    <property type="entry name" value="PyrdxlP-dep_Trfase"/>
</dbReference>
<keyword evidence="2" id="KW-0663">Pyridoxal phosphate</keyword>
<reference evidence="7 8" key="1">
    <citation type="submission" date="2019-06" db="EMBL/GenBank/DDBJ databases">
        <title>Sequencing the genomes of 1000 actinobacteria strains.</title>
        <authorList>
            <person name="Klenk H.-P."/>
        </authorList>
    </citation>
    <scope>NUCLEOTIDE SEQUENCE [LARGE SCALE GENOMIC DNA]</scope>
    <source>
        <strain evidence="7 8">DSM 10596</strain>
    </source>
</reference>
<dbReference type="Gene3D" id="3.40.640.10">
    <property type="entry name" value="Type I PLP-dependent aspartate aminotransferase-like (Major domain)"/>
    <property type="match status" value="1"/>
</dbReference>
<name>A0A542SR08_9MICO</name>
<evidence type="ECO:0000313" key="8">
    <source>
        <dbReference type="Proteomes" id="UP000316181"/>
    </source>
</evidence>
<dbReference type="AlphaFoldDB" id="A0A542SR08"/>
<evidence type="ECO:0000256" key="2">
    <source>
        <dbReference type="ARBA" id="ARBA00022898"/>
    </source>
</evidence>
<dbReference type="InterPro" id="IPR036390">
    <property type="entry name" value="WH_DNA-bd_sf"/>
</dbReference>
<dbReference type="GO" id="GO:0030170">
    <property type="term" value="F:pyridoxal phosphate binding"/>
    <property type="evidence" value="ECO:0007669"/>
    <property type="project" value="InterPro"/>
</dbReference>
<evidence type="ECO:0000313" key="7">
    <source>
        <dbReference type="EMBL" id="TQK77035.1"/>
    </source>
</evidence>
<dbReference type="InterPro" id="IPR051446">
    <property type="entry name" value="HTH_trans_reg/aminotransferase"/>
</dbReference>
<sequence length="455" mass="48111">MNGIGGTIAAMQINVSVLVEHIEDTSPRGIAAGIARLLKAGTISAGDRLPTVRDVSRALGVSPATVSGAWRALADVGLVIARGRAGTYMLPGRTSWLPPRYKSMNEAMEPAAIDLSTGTPDPTLLPSIQRTLTRAARTIAGADTDSYVAPPVLPQLEAVIRESWPFRPQRLTVVDGALDAIGRVLDQVTTFGDRIGVEDPGFPPIFDLLEQSGRDRFRIPLDAHGITVAGLSAALRHGVRAVVVQPRAHNPTGVSITATRARELAAVLRAHPDVVVIEDDHSGEVSVARDISIGNFLPDQVVRIRSYSKSHGPDLRIAAVGGPAIIIDPLVARRMLGPGWTSRLLQRLLFDLLTDADAIAAVSEARRVYYGRSHLLAAALTDLGVAVTPGDGLNLWVPVHDEDAALTRLAGAGVRVAPGSVFTIAPASAHIRVSVSRPVESIPELARILALAARP</sequence>
<evidence type="ECO:0000256" key="5">
    <source>
        <dbReference type="ARBA" id="ARBA00023163"/>
    </source>
</evidence>
<evidence type="ECO:0000259" key="6">
    <source>
        <dbReference type="PROSITE" id="PS50949"/>
    </source>
</evidence>
<dbReference type="PANTHER" id="PTHR46577:SF1">
    <property type="entry name" value="HTH-TYPE TRANSCRIPTIONAL REGULATORY PROTEIN GABR"/>
    <property type="match status" value="1"/>
</dbReference>
<keyword evidence="8" id="KW-1185">Reference proteome</keyword>
<dbReference type="Proteomes" id="UP000316181">
    <property type="component" value="Unassembled WGS sequence"/>
</dbReference>
<feature type="domain" description="HTH gntR-type" evidence="6">
    <location>
        <begin position="24"/>
        <end position="92"/>
    </location>
</feature>
<dbReference type="InterPro" id="IPR036388">
    <property type="entry name" value="WH-like_DNA-bd_sf"/>
</dbReference>